<keyword evidence="5 10" id="KW-1133">Transmembrane helix</keyword>
<comment type="similarity">
    <text evidence="8">Belongs to the methyl-accepting chemotaxis (MCP) protein family.</text>
</comment>
<sequence length="708" mass="76324">MFRQISADIQRGIEMTKLKAILFLRNVKSVKSKTMLIILPVTVAILLTVAIAAYAQSQRMLHAEAERVLQYRAESLTNQIDRDLLAHRKVTETLAQSVKTTFGDFALDDYRRLTESALDANADTIGIGIFFQPKAADPSAVYFSNYSYITEDGTATSTQVYNDPAYDYHNHPWYTVVGTNGERGAAFAPPFFDETVGIHMVTASVPVFDDRQRFIGVATGDIDLSTIQERIAQAKVGETGRAFLVDTQGMYIAGVDSERLMKTNVADDPNASLAAVGAKMLQGESGADDFMDEDGLQHLYYTAIPSTQWKLGVVIPDRELSEPASRLLKTILAIGAAGVLLLAVVIYLYTRSIALRIGRFNRLSDAMAQGDFTRRIEADTADEFGAMAANFNGTLTDVGRTLRVVTERAAQVTETSRQLRAGAEETNQAAQSVTLVIQDIAGGADRQVQGADESARALEEMSVGIQRIAESSSIASETTNDVSQRAQAGNDLMRRAEEQMQVILRSVDESQVAIRRLADRSKEIQQIVEAITEISAQTNLLALNASIEAARAGEHGRGFAVVAGEVKKLAEQTSRSTMQIADLIGMIQSETVAAVRLMDAGAAEAGAGSAIVGEAGTAFESILASIREVAAQVEDVSASAEQMSAGSQQVTASVAELAEIAKLASDNTQHAASSSEEQLAAMEQITASAMELSEMMQELQTMISRFKV</sequence>
<dbReference type="GO" id="GO:0005886">
    <property type="term" value="C:plasma membrane"/>
    <property type="evidence" value="ECO:0007669"/>
    <property type="project" value="UniProtKB-SubCell"/>
</dbReference>
<dbReference type="PANTHER" id="PTHR32089">
    <property type="entry name" value="METHYL-ACCEPTING CHEMOTAXIS PROTEIN MCPB"/>
    <property type="match status" value="1"/>
</dbReference>
<dbReference type="Pfam" id="PF02743">
    <property type="entry name" value="dCache_1"/>
    <property type="match status" value="1"/>
</dbReference>
<evidence type="ECO:0000313" key="13">
    <source>
        <dbReference type="EMBL" id="TLS48981.1"/>
    </source>
</evidence>
<keyword evidence="7 9" id="KW-0807">Transducer</keyword>
<dbReference type="SMART" id="SM00304">
    <property type="entry name" value="HAMP"/>
    <property type="match status" value="2"/>
</dbReference>
<feature type="transmembrane region" description="Helical" evidence="10">
    <location>
        <begin position="327"/>
        <end position="349"/>
    </location>
</feature>
<comment type="caution">
    <text evidence="13">The sequence shown here is derived from an EMBL/GenBank/DDBJ whole genome shotgun (WGS) entry which is preliminary data.</text>
</comment>
<evidence type="ECO:0000313" key="14">
    <source>
        <dbReference type="Proteomes" id="UP000309676"/>
    </source>
</evidence>
<dbReference type="CDD" id="cd11386">
    <property type="entry name" value="MCP_signal"/>
    <property type="match status" value="1"/>
</dbReference>
<keyword evidence="2" id="KW-1003">Cell membrane</keyword>
<evidence type="ECO:0000256" key="1">
    <source>
        <dbReference type="ARBA" id="ARBA00004651"/>
    </source>
</evidence>
<name>A0A5R9FZN4_9BACL</name>
<evidence type="ECO:0000256" key="6">
    <source>
        <dbReference type="ARBA" id="ARBA00023136"/>
    </source>
</evidence>
<dbReference type="CDD" id="cd12913">
    <property type="entry name" value="PDC1_MCP_like"/>
    <property type="match status" value="1"/>
</dbReference>
<dbReference type="InterPro" id="IPR003660">
    <property type="entry name" value="HAMP_dom"/>
</dbReference>
<dbReference type="Proteomes" id="UP000309676">
    <property type="component" value="Unassembled WGS sequence"/>
</dbReference>
<keyword evidence="3" id="KW-0145">Chemotaxis</keyword>
<dbReference type="Gene3D" id="3.30.450.20">
    <property type="entry name" value="PAS domain"/>
    <property type="match status" value="2"/>
</dbReference>
<feature type="domain" description="HAMP" evidence="12">
    <location>
        <begin position="351"/>
        <end position="403"/>
    </location>
</feature>
<dbReference type="AlphaFoldDB" id="A0A5R9FZN4"/>
<dbReference type="InterPro" id="IPR033479">
    <property type="entry name" value="dCache_1"/>
</dbReference>
<evidence type="ECO:0000259" key="11">
    <source>
        <dbReference type="PROSITE" id="PS50111"/>
    </source>
</evidence>
<dbReference type="PANTHER" id="PTHR32089:SF112">
    <property type="entry name" value="LYSOZYME-LIKE PROTEIN-RELATED"/>
    <property type="match status" value="1"/>
</dbReference>
<protein>
    <submittedName>
        <fullName evidence="13">Methyl-accepting chemotaxis protein</fullName>
    </submittedName>
</protein>
<evidence type="ECO:0000256" key="5">
    <source>
        <dbReference type="ARBA" id="ARBA00022989"/>
    </source>
</evidence>
<evidence type="ECO:0000256" key="10">
    <source>
        <dbReference type="SAM" id="Phobius"/>
    </source>
</evidence>
<evidence type="ECO:0000259" key="12">
    <source>
        <dbReference type="PROSITE" id="PS50885"/>
    </source>
</evidence>
<dbReference type="GO" id="GO:0006935">
    <property type="term" value="P:chemotaxis"/>
    <property type="evidence" value="ECO:0007669"/>
    <property type="project" value="UniProtKB-KW"/>
</dbReference>
<dbReference type="InterPro" id="IPR004089">
    <property type="entry name" value="MCPsignal_dom"/>
</dbReference>
<organism evidence="13 14">
    <name type="scientific">Paenibacillus antri</name>
    <dbReference type="NCBI Taxonomy" id="2582848"/>
    <lineage>
        <taxon>Bacteria</taxon>
        <taxon>Bacillati</taxon>
        <taxon>Bacillota</taxon>
        <taxon>Bacilli</taxon>
        <taxon>Bacillales</taxon>
        <taxon>Paenibacillaceae</taxon>
        <taxon>Paenibacillus</taxon>
    </lineage>
</organism>
<feature type="domain" description="Methyl-accepting transducer" evidence="11">
    <location>
        <begin position="422"/>
        <end position="658"/>
    </location>
</feature>
<comment type="subcellular location">
    <subcellularLocation>
        <location evidence="1">Cell membrane</location>
        <topology evidence="1">Multi-pass membrane protein</topology>
    </subcellularLocation>
</comment>
<dbReference type="EMBL" id="VCIW01000026">
    <property type="protein sequence ID" value="TLS48981.1"/>
    <property type="molecule type" value="Genomic_DNA"/>
</dbReference>
<gene>
    <name evidence="13" type="ORF">FE782_27980</name>
</gene>
<dbReference type="PROSITE" id="PS50111">
    <property type="entry name" value="CHEMOTAXIS_TRANSDUC_2"/>
    <property type="match status" value="1"/>
</dbReference>
<evidence type="ECO:0000256" key="4">
    <source>
        <dbReference type="ARBA" id="ARBA00022692"/>
    </source>
</evidence>
<dbReference type="CDD" id="cd06225">
    <property type="entry name" value="HAMP"/>
    <property type="match status" value="1"/>
</dbReference>
<dbReference type="SUPFAM" id="SSF58104">
    <property type="entry name" value="Methyl-accepting chemotaxis protein (MCP) signaling domain"/>
    <property type="match status" value="1"/>
</dbReference>
<dbReference type="SMART" id="SM00283">
    <property type="entry name" value="MA"/>
    <property type="match status" value="1"/>
</dbReference>
<dbReference type="Gene3D" id="1.10.287.950">
    <property type="entry name" value="Methyl-accepting chemotaxis protein"/>
    <property type="match status" value="1"/>
</dbReference>
<dbReference type="Pfam" id="PF00672">
    <property type="entry name" value="HAMP"/>
    <property type="match status" value="1"/>
</dbReference>
<evidence type="ECO:0000256" key="8">
    <source>
        <dbReference type="ARBA" id="ARBA00029447"/>
    </source>
</evidence>
<dbReference type="InterPro" id="IPR029151">
    <property type="entry name" value="Sensor-like_sf"/>
</dbReference>
<keyword evidence="4 10" id="KW-0812">Transmembrane</keyword>
<proteinExistence type="inferred from homology"/>
<keyword evidence="14" id="KW-1185">Reference proteome</keyword>
<dbReference type="SUPFAM" id="SSF103190">
    <property type="entry name" value="Sensory domain-like"/>
    <property type="match status" value="1"/>
</dbReference>
<dbReference type="Pfam" id="PF00015">
    <property type="entry name" value="MCPsignal"/>
    <property type="match status" value="1"/>
</dbReference>
<accession>A0A5R9FZN4</accession>
<evidence type="ECO:0000256" key="2">
    <source>
        <dbReference type="ARBA" id="ARBA00022475"/>
    </source>
</evidence>
<dbReference type="GO" id="GO:0007165">
    <property type="term" value="P:signal transduction"/>
    <property type="evidence" value="ECO:0007669"/>
    <property type="project" value="UniProtKB-KW"/>
</dbReference>
<dbReference type="PROSITE" id="PS50885">
    <property type="entry name" value="HAMP"/>
    <property type="match status" value="1"/>
</dbReference>
<dbReference type="CDD" id="cd12912">
    <property type="entry name" value="PDC2_MCP_like"/>
    <property type="match status" value="1"/>
</dbReference>
<evidence type="ECO:0000256" key="9">
    <source>
        <dbReference type="PROSITE-ProRule" id="PRU00284"/>
    </source>
</evidence>
<keyword evidence="6 10" id="KW-0472">Membrane</keyword>
<evidence type="ECO:0000256" key="7">
    <source>
        <dbReference type="ARBA" id="ARBA00023224"/>
    </source>
</evidence>
<reference evidence="13 14" key="1">
    <citation type="submission" date="2019-05" db="EMBL/GenBank/DDBJ databases">
        <authorList>
            <person name="Narsing Rao M.P."/>
            <person name="Li W.J."/>
        </authorList>
    </citation>
    <scope>NUCLEOTIDE SEQUENCE [LARGE SCALE GENOMIC DNA]</scope>
    <source>
        <strain evidence="13 14">SYSU_K30003</strain>
    </source>
</reference>
<feature type="transmembrane region" description="Helical" evidence="10">
    <location>
        <begin position="35"/>
        <end position="55"/>
    </location>
</feature>
<evidence type="ECO:0000256" key="3">
    <source>
        <dbReference type="ARBA" id="ARBA00022500"/>
    </source>
</evidence>